<evidence type="ECO:0000256" key="5">
    <source>
        <dbReference type="ARBA" id="ARBA00022833"/>
    </source>
</evidence>
<keyword evidence="2" id="KW-0479">Metal-binding</keyword>
<dbReference type="GO" id="GO:0000981">
    <property type="term" value="F:DNA-binding transcription factor activity, RNA polymerase II-specific"/>
    <property type="evidence" value="ECO:0007669"/>
    <property type="project" value="InterPro"/>
</dbReference>
<keyword evidence="4" id="KW-0863">Zinc-finger</keyword>
<protein>
    <recommendedName>
        <fullName evidence="8">Xylanolytic transcriptional activator regulatory domain-containing protein</fullName>
    </recommendedName>
</protein>
<evidence type="ECO:0000256" key="3">
    <source>
        <dbReference type="ARBA" id="ARBA00022737"/>
    </source>
</evidence>
<dbReference type="PANTHER" id="PTHR40626">
    <property type="entry name" value="MIP31509P"/>
    <property type="match status" value="1"/>
</dbReference>
<feature type="region of interest" description="Disordered" evidence="7">
    <location>
        <begin position="1"/>
        <end position="46"/>
    </location>
</feature>
<evidence type="ECO:0000259" key="8">
    <source>
        <dbReference type="Pfam" id="PF04082"/>
    </source>
</evidence>
<organism evidence="9 10">
    <name type="scientific">Gomphillus americanus</name>
    <dbReference type="NCBI Taxonomy" id="1940652"/>
    <lineage>
        <taxon>Eukaryota</taxon>
        <taxon>Fungi</taxon>
        <taxon>Dikarya</taxon>
        <taxon>Ascomycota</taxon>
        <taxon>Pezizomycotina</taxon>
        <taxon>Lecanoromycetes</taxon>
        <taxon>OSLEUM clade</taxon>
        <taxon>Ostropomycetidae</taxon>
        <taxon>Ostropales</taxon>
        <taxon>Graphidaceae</taxon>
        <taxon>Gomphilloideae</taxon>
        <taxon>Gomphillus</taxon>
    </lineage>
</organism>
<keyword evidence="3" id="KW-0677">Repeat</keyword>
<dbReference type="PANTHER" id="PTHR40626:SF13">
    <property type="entry name" value="RESPIRATION FACTOR 2-RELATED"/>
    <property type="match status" value="1"/>
</dbReference>
<comment type="caution">
    <text evidence="9">The sequence shown here is derived from an EMBL/GenBank/DDBJ whole genome shotgun (WGS) entry which is preliminary data.</text>
</comment>
<dbReference type="GO" id="GO:0008270">
    <property type="term" value="F:zinc ion binding"/>
    <property type="evidence" value="ECO:0007669"/>
    <property type="project" value="UniProtKB-KW"/>
</dbReference>
<keyword evidence="5" id="KW-0862">Zinc</keyword>
<keyword evidence="10" id="KW-1185">Reference proteome</keyword>
<feature type="region of interest" description="Disordered" evidence="7">
    <location>
        <begin position="60"/>
        <end position="83"/>
    </location>
</feature>
<sequence>MTTTPAARPRAARRESASSAVAGGAKVRKNSSSQAGTTGQMRPRANTISHVDVSAVGFMPNATMTAGPSQRKRPGHSTHPSLCGLPTLSNFEYRGVAAMPRNRPHLGLHKIETQGLPMNLDGNLRTAPAFPNFPTGFSHDQMFSPGNTVNPAQLHFLDSPNNLPFETPISPFHPNFNFMSSPGVEDDGTFDWVNGFDASMSFGEGNENAIAESSPSAMSTGSPAPPETIPEVFNIANNAVTSGAWQPSALSQAPMLADYSVDMSTFHPNDVVDRPSPKPHNLGFEEHQFIPHNPLGIHSPQFRADSTPMNGLHVPFINSADTPSTTTASIGSSNRHSSVTSVCTDAITDTTRAALLASLAQSGVGHNHVHGHGHQRNFSSPTGIPQKLGSGHTRSRSLGHVSLPSTYDLQRYIGAYIQYFHPHLPFLHLPTLSFNSPTYSNNLQSMDEVLNYNSGITGGGGCLMLAMAAIGALYEFEMAASKELFDLAKKMIQAYLEERRKADITTAMNGRGDSQEETTQNTPLWLVQSMLLNVIYGHNCGDKMSADIASTHCAALVSLARAADLARPSREESGSAMHDMLDMGWSNQATTGENIWYTWKVGEEKKRTLYAVYILSSMLVSAYNHSPALTNSEILLDLPCEEDIWAADSYEAWLTLGGMQSIAARSITFADALGWLLGASQRQSHNQRNVMRLHQPLQTSLFDMDMQAVDIPISTFGCLVLIHSLHNYIWETRQRHLGRQWTSAQTEAMHSHIEPALVAWQAAWASHPHHSLERPNPYGMGPLSADSIPLLDLAYVRLFVNLGRSKEAFWHRDWEQMAYEIARGAEIVQHADNGIQNPAFVIPNGNHFGGQPLPSLLEDAQNGQATNRERHMRKAAFHAAHSLCTSNKLGVTFADFTSRELPIASAMCAFDCAQILAEWVTTVQERVGRYLGILGKDPIDFEAVPAMMLLDQEDIKLFGKMDEFLASIEMKQVIGDSNPQNLNNPSAPTPLRVQPQASAYGSKILLVTLSMLENSAVWPVIRVMARSLESQAAFMEERAIKSTQAEKQPI</sequence>
<dbReference type="InterPro" id="IPR007219">
    <property type="entry name" value="XnlR_reg_dom"/>
</dbReference>
<evidence type="ECO:0000256" key="1">
    <source>
        <dbReference type="ARBA" id="ARBA00004123"/>
    </source>
</evidence>
<dbReference type="GO" id="GO:0006351">
    <property type="term" value="P:DNA-templated transcription"/>
    <property type="evidence" value="ECO:0007669"/>
    <property type="project" value="InterPro"/>
</dbReference>
<evidence type="ECO:0000313" key="9">
    <source>
        <dbReference type="EMBL" id="CAF9925803.1"/>
    </source>
</evidence>
<evidence type="ECO:0000256" key="2">
    <source>
        <dbReference type="ARBA" id="ARBA00022723"/>
    </source>
</evidence>
<proteinExistence type="predicted"/>
<dbReference type="InterPro" id="IPR051059">
    <property type="entry name" value="VerF-like"/>
</dbReference>
<gene>
    <name evidence="9" type="ORF">GOMPHAMPRED_003973</name>
</gene>
<dbReference type="GO" id="GO:0005634">
    <property type="term" value="C:nucleus"/>
    <property type="evidence" value="ECO:0007669"/>
    <property type="project" value="UniProtKB-SubCell"/>
</dbReference>
<keyword evidence="6" id="KW-0539">Nucleus</keyword>
<dbReference type="AlphaFoldDB" id="A0A8H3FJR7"/>
<dbReference type="EMBL" id="CAJPDQ010000024">
    <property type="protein sequence ID" value="CAF9925803.1"/>
    <property type="molecule type" value="Genomic_DNA"/>
</dbReference>
<evidence type="ECO:0000313" key="10">
    <source>
        <dbReference type="Proteomes" id="UP000664169"/>
    </source>
</evidence>
<dbReference type="OrthoDB" id="10018191at2759"/>
<evidence type="ECO:0000256" key="7">
    <source>
        <dbReference type="SAM" id="MobiDB-lite"/>
    </source>
</evidence>
<comment type="subcellular location">
    <subcellularLocation>
        <location evidence="1">Nucleus</location>
    </subcellularLocation>
</comment>
<dbReference type="GO" id="GO:0000785">
    <property type="term" value="C:chromatin"/>
    <property type="evidence" value="ECO:0007669"/>
    <property type="project" value="TreeGrafter"/>
</dbReference>
<reference evidence="9" key="1">
    <citation type="submission" date="2021-03" db="EMBL/GenBank/DDBJ databases">
        <authorList>
            <person name="Tagirdzhanova G."/>
        </authorList>
    </citation>
    <scope>NUCLEOTIDE SEQUENCE</scope>
</reference>
<feature type="region of interest" description="Disordered" evidence="7">
    <location>
        <begin position="365"/>
        <end position="397"/>
    </location>
</feature>
<name>A0A8H3FJR7_9LECA</name>
<evidence type="ECO:0000256" key="6">
    <source>
        <dbReference type="ARBA" id="ARBA00023242"/>
    </source>
</evidence>
<feature type="compositionally biased region" description="Polar residues" evidence="7">
    <location>
        <begin position="30"/>
        <end position="40"/>
    </location>
</feature>
<feature type="domain" description="Xylanolytic transcriptional activator regulatory" evidence="8">
    <location>
        <begin position="414"/>
        <end position="657"/>
    </location>
</feature>
<accession>A0A8H3FJR7</accession>
<dbReference type="GO" id="GO:0000978">
    <property type="term" value="F:RNA polymerase II cis-regulatory region sequence-specific DNA binding"/>
    <property type="evidence" value="ECO:0007669"/>
    <property type="project" value="InterPro"/>
</dbReference>
<evidence type="ECO:0000256" key="4">
    <source>
        <dbReference type="ARBA" id="ARBA00022771"/>
    </source>
</evidence>
<dbReference type="Proteomes" id="UP000664169">
    <property type="component" value="Unassembled WGS sequence"/>
</dbReference>
<dbReference type="Pfam" id="PF04082">
    <property type="entry name" value="Fungal_trans"/>
    <property type="match status" value="1"/>
</dbReference>
<dbReference type="CDD" id="cd12148">
    <property type="entry name" value="fungal_TF_MHR"/>
    <property type="match status" value="1"/>
</dbReference>